<evidence type="ECO:0000313" key="9">
    <source>
        <dbReference type="Proteomes" id="UP001157109"/>
    </source>
</evidence>
<accession>A0ABQ6HNY7</accession>
<evidence type="ECO:0000256" key="4">
    <source>
        <dbReference type="ARBA" id="ARBA00023157"/>
    </source>
</evidence>
<name>A0ABQ6HNY7_9MICO</name>
<keyword evidence="4" id="KW-1015">Disulfide bond</keyword>
<dbReference type="RefSeq" id="WP_241441789.1">
    <property type="nucleotide sequence ID" value="NZ_BSUJ01000001.1"/>
</dbReference>
<dbReference type="Pfam" id="PF13462">
    <property type="entry name" value="Thioredoxin_4"/>
    <property type="match status" value="1"/>
</dbReference>
<dbReference type="PANTHER" id="PTHR13887">
    <property type="entry name" value="GLUTATHIONE S-TRANSFERASE KAPPA"/>
    <property type="match status" value="1"/>
</dbReference>
<reference evidence="9" key="1">
    <citation type="journal article" date="2019" name="Int. J. Syst. Evol. Microbiol.">
        <title>The Global Catalogue of Microorganisms (GCM) 10K type strain sequencing project: providing services to taxonomists for standard genome sequencing and annotation.</title>
        <authorList>
            <consortium name="The Broad Institute Genomics Platform"/>
            <consortium name="The Broad Institute Genome Sequencing Center for Infectious Disease"/>
            <person name="Wu L."/>
            <person name="Ma J."/>
        </authorList>
    </citation>
    <scope>NUCLEOTIDE SEQUENCE [LARGE SCALE GENOMIC DNA]</scope>
    <source>
        <strain evidence="9">NBRC 105830</strain>
    </source>
</reference>
<gene>
    <name evidence="8" type="ORF">GCM10025862_13260</name>
</gene>
<keyword evidence="3" id="KW-0560">Oxidoreductase</keyword>
<dbReference type="EMBL" id="BSUJ01000001">
    <property type="protein sequence ID" value="GMA19305.1"/>
    <property type="molecule type" value="Genomic_DNA"/>
</dbReference>
<feature type="transmembrane region" description="Helical" evidence="6">
    <location>
        <begin position="21"/>
        <end position="46"/>
    </location>
</feature>
<keyword evidence="2" id="KW-0732">Signal</keyword>
<dbReference type="Proteomes" id="UP001157109">
    <property type="component" value="Unassembled WGS sequence"/>
</dbReference>
<evidence type="ECO:0000256" key="5">
    <source>
        <dbReference type="ARBA" id="ARBA00023284"/>
    </source>
</evidence>
<evidence type="ECO:0000256" key="1">
    <source>
        <dbReference type="ARBA" id="ARBA00005791"/>
    </source>
</evidence>
<comment type="similarity">
    <text evidence="1">Belongs to the thioredoxin family. DsbA subfamily.</text>
</comment>
<evidence type="ECO:0000256" key="2">
    <source>
        <dbReference type="ARBA" id="ARBA00022729"/>
    </source>
</evidence>
<organism evidence="8 9">
    <name type="scientific">Arsenicicoccus piscis</name>
    <dbReference type="NCBI Taxonomy" id="673954"/>
    <lineage>
        <taxon>Bacteria</taxon>
        <taxon>Bacillati</taxon>
        <taxon>Actinomycetota</taxon>
        <taxon>Actinomycetes</taxon>
        <taxon>Micrococcales</taxon>
        <taxon>Intrasporangiaceae</taxon>
        <taxon>Arsenicicoccus</taxon>
    </lineage>
</organism>
<keyword evidence="6" id="KW-1133">Transmembrane helix</keyword>
<protein>
    <submittedName>
        <fullName evidence="8">Membrane protein</fullName>
    </submittedName>
</protein>
<dbReference type="PANTHER" id="PTHR13887:SF14">
    <property type="entry name" value="DISULFIDE BOND FORMATION PROTEIN D"/>
    <property type="match status" value="1"/>
</dbReference>
<dbReference type="SUPFAM" id="SSF52833">
    <property type="entry name" value="Thioredoxin-like"/>
    <property type="match status" value="1"/>
</dbReference>
<evidence type="ECO:0000256" key="6">
    <source>
        <dbReference type="SAM" id="Phobius"/>
    </source>
</evidence>
<keyword evidence="5" id="KW-0676">Redox-active center</keyword>
<dbReference type="Gene3D" id="3.40.30.10">
    <property type="entry name" value="Glutaredoxin"/>
    <property type="match status" value="1"/>
</dbReference>
<dbReference type="InterPro" id="IPR036249">
    <property type="entry name" value="Thioredoxin-like_sf"/>
</dbReference>
<feature type="domain" description="Thioredoxin-like fold" evidence="7">
    <location>
        <begin position="78"/>
        <end position="233"/>
    </location>
</feature>
<evidence type="ECO:0000259" key="7">
    <source>
        <dbReference type="Pfam" id="PF13462"/>
    </source>
</evidence>
<proteinExistence type="inferred from homology"/>
<sequence>MSSSPQDRKAKAAAAAPKANGSRVVIVAVVTVLVLALAMIGATWAYRSSQSSVDQAARSATTPPNANADKTGIIIDNGKAKADAMKLDLYFDYQCPICKQFEDVFGGEIEKMAAAGTALVTYRDMTFLDNNLRNDSSARAGNAAACADVVGAYKGYHDAIFANQPATEGQGYTDDQLLNTFAKDAGITGDKLTTFQQCVKDGSMKNFVTGTDAAASKAGVTGTPTLKVNGTTVPLQRLAGVTSAQFPALMEQIAKDPKAATPAASPAASQ</sequence>
<keyword evidence="6" id="KW-0472">Membrane</keyword>
<keyword evidence="6" id="KW-0812">Transmembrane</keyword>
<keyword evidence="9" id="KW-1185">Reference proteome</keyword>
<dbReference type="InterPro" id="IPR012336">
    <property type="entry name" value="Thioredoxin-like_fold"/>
</dbReference>
<evidence type="ECO:0000256" key="3">
    <source>
        <dbReference type="ARBA" id="ARBA00023002"/>
    </source>
</evidence>
<evidence type="ECO:0000313" key="8">
    <source>
        <dbReference type="EMBL" id="GMA19305.1"/>
    </source>
</evidence>
<comment type="caution">
    <text evidence="8">The sequence shown here is derived from an EMBL/GenBank/DDBJ whole genome shotgun (WGS) entry which is preliminary data.</text>
</comment>